<comment type="caution">
    <text evidence="2">The sequence shown here is derived from an EMBL/GenBank/DDBJ whole genome shotgun (WGS) entry which is preliminary data.</text>
</comment>
<accession>A0A919SGN2</accession>
<sequence length="49" mass="5220">MFHHPEVGDLTLRREKLEIGGSDGQLLVLYHAEAGSESAVSLGSLAATR</sequence>
<reference evidence="2" key="1">
    <citation type="submission" date="2021-03" db="EMBL/GenBank/DDBJ databases">
        <title>Whole genome shotgun sequence of Actinoplanes consettensis NBRC 14913.</title>
        <authorList>
            <person name="Komaki H."/>
            <person name="Tamura T."/>
        </authorList>
    </citation>
    <scope>NUCLEOTIDE SEQUENCE</scope>
    <source>
        <strain evidence="2">NBRC 14913</strain>
    </source>
</reference>
<dbReference type="Proteomes" id="UP000680865">
    <property type="component" value="Unassembled WGS sequence"/>
</dbReference>
<organism evidence="2 3">
    <name type="scientific">Winogradskya consettensis</name>
    <dbReference type="NCBI Taxonomy" id="113560"/>
    <lineage>
        <taxon>Bacteria</taxon>
        <taxon>Bacillati</taxon>
        <taxon>Actinomycetota</taxon>
        <taxon>Actinomycetes</taxon>
        <taxon>Micromonosporales</taxon>
        <taxon>Micromonosporaceae</taxon>
        <taxon>Winogradskya</taxon>
    </lineage>
</organism>
<keyword evidence="3" id="KW-1185">Reference proteome</keyword>
<evidence type="ECO:0000313" key="3">
    <source>
        <dbReference type="Proteomes" id="UP000680865"/>
    </source>
</evidence>
<protein>
    <recommendedName>
        <fullName evidence="1">MmyB-like transcription regulator ligand binding domain-containing protein</fullName>
    </recommendedName>
</protein>
<dbReference type="AlphaFoldDB" id="A0A919SGN2"/>
<evidence type="ECO:0000259" key="1">
    <source>
        <dbReference type="Pfam" id="PF17765"/>
    </source>
</evidence>
<feature type="domain" description="MmyB-like transcription regulator ligand binding" evidence="1">
    <location>
        <begin position="2"/>
        <end position="42"/>
    </location>
</feature>
<gene>
    <name evidence="2" type="ORF">Aco04nite_25990</name>
</gene>
<evidence type="ECO:0000313" key="2">
    <source>
        <dbReference type="EMBL" id="GIM71581.1"/>
    </source>
</evidence>
<dbReference type="InterPro" id="IPR041413">
    <property type="entry name" value="MLTR_LBD"/>
</dbReference>
<dbReference type="Pfam" id="PF17765">
    <property type="entry name" value="MLTR_LBD"/>
    <property type="match status" value="1"/>
</dbReference>
<name>A0A919SGN2_9ACTN</name>
<dbReference type="EMBL" id="BOQP01000011">
    <property type="protein sequence ID" value="GIM71581.1"/>
    <property type="molecule type" value="Genomic_DNA"/>
</dbReference>
<proteinExistence type="predicted"/>